<sequence>MTTKKERKKKMMMTMMASDRARGCTIVILSYSPMPVAMPSLSVAGVARTLGSGGRGNKNSGISLLLYAERWKATTACSPGH</sequence>
<keyword evidence="2" id="KW-1185">Reference proteome</keyword>
<evidence type="ECO:0000313" key="2">
    <source>
        <dbReference type="Proteomes" id="UP000054516"/>
    </source>
</evidence>
<organism evidence="1">
    <name type="scientific">Rosellinia necatrix</name>
    <name type="common">White root-rot fungus</name>
    <dbReference type="NCBI Taxonomy" id="77044"/>
    <lineage>
        <taxon>Eukaryota</taxon>
        <taxon>Fungi</taxon>
        <taxon>Dikarya</taxon>
        <taxon>Ascomycota</taxon>
        <taxon>Pezizomycotina</taxon>
        <taxon>Sordariomycetes</taxon>
        <taxon>Xylariomycetidae</taxon>
        <taxon>Xylariales</taxon>
        <taxon>Xylariaceae</taxon>
        <taxon>Rosellinia</taxon>
    </lineage>
</organism>
<dbReference type="EMBL" id="DF977492">
    <property type="protein sequence ID" value="GAW26753.1"/>
    <property type="molecule type" value="Genomic_DNA"/>
</dbReference>
<reference evidence="1" key="1">
    <citation type="submission" date="2016-03" db="EMBL/GenBank/DDBJ databases">
        <title>Draft genome sequence of Rosellinia necatrix.</title>
        <authorList>
            <person name="Kanematsu S."/>
        </authorList>
    </citation>
    <scope>NUCLEOTIDE SEQUENCE [LARGE SCALE GENOMIC DNA]</scope>
    <source>
        <strain evidence="1">W97</strain>
    </source>
</reference>
<proteinExistence type="predicted"/>
<name>A0A1S8A9Q3_ROSNE</name>
<gene>
    <name evidence="1" type="ORF">SAMD00023353_4700420</name>
</gene>
<protein>
    <submittedName>
        <fullName evidence="1">Uncharacterized protein</fullName>
    </submittedName>
</protein>
<dbReference type="Proteomes" id="UP000054516">
    <property type="component" value="Unassembled WGS sequence"/>
</dbReference>
<evidence type="ECO:0000313" key="1">
    <source>
        <dbReference type="EMBL" id="GAW26753.1"/>
    </source>
</evidence>
<accession>A0A1S8A9Q3</accession>
<dbReference type="AlphaFoldDB" id="A0A1S8A9Q3"/>